<dbReference type="NCBIfam" id="TIGR02937">
    <property type="entry name" value="sigma70-ECF"/>
    <property type="match status" value="1"/>
</dbReference>
<dbReference type="SUPFAM" id="SSF88659">
    <property type="entry name" value="Sigma3 and sigma4 domains of RNA polymerase sigma factors"/>
    <property type="match status" value="1"/>
</dbReference>
<dbReference type="AlphaFoldDB" id="A0A2G3PPE7"/>
<dbReference type="PANTHER" id="PTHR43133:SF25">
    <property type="entry name" value="RNA POLYMERASE SIGMA FACTOR RFAY-RELATED"/>
    <property type="match status" value="1"/>
</dbReference>
<evidence type="ECO:0000256" key="6">
    <source>
        <dbReference type="RuleBase" id="RU000716"/>
    </source>
</evidence>
<dbReference type="InterPro" id="IPR000838">
    <property type="entry name" value="RNA_pol_sigma70_ECF_CS"/>
</dbReference>
<dbReference type="Pfam" id="PF08281">
    <property type="entry name" value="Sigma70_r4_2"/>
    <property type="match status" value="1"/>
</dbReference>
<name>A0A2G3PPE7_WILMA</name>
<dbReference type="Pfam" id="PF04542">
    <property type="entry name" value="Sigma70_r2"/>
    <property type="match status" value="1"/>
</dbReference>
<dbReference type="InterPro" id="IPR014284">
    <property type="entry name" value="RNA_pol_sigma-70_dom"/>
</dbReference>
<dbReference type="GO" id="GO:0006352">
    <property type="term" value="P:DNA-templated transcription initiation"/>
    <property type="evidence" value="ECO:0007669"/>
    <property type="project" value="InterPro"/>
</dbReference>
<evidence type="ECO:0000256" key="2">
    <source>
        <dbReference type="ARBA" id="ARBA00023015"/>
    </source>
</evidence>
<evidence type="ECO:0000313" key="10">
    <source>
        <dbReference type="EMBL" id="PHV67684.1"/>
    </source>
</evidence>
<dbReference type="Proteomes" id="UP000225108">
    <property type="component" value="Unassembled WGS sequence"/>
</dbReference>
<keyword evidence="2 6" id="KW-0805">Transcription regulation</keyword>
<dbReference type="PANTHER" id="PTHR43133">
    <property type="entry name" value="RNA POLYMERASE ECF-TYPE SIGMA FACTO"/>
    <property type="match status" value="1"/>
</dbReference>
<dbReference type="PROSITE" id="PS01063">
    <property type="entry name" value="SIGMA70_ECF"/>
    <property type="match status" value="1"/>
</dbReference>
<reference evidence="10 11" key="1">
    <citation type="submission" date="2017-10" db="EMBL/GenBank/DDBJ databases">
        <title>The draft genome sequence of Williamsia sp. BULT 1.1 isolated from the semi-arid grassland soils from South Africa.</title>
        <authorList>
            <person name="Kabwe M.H."/>
            <person name="Govender N."/>
            <person name="Mutseka Lunga P."/>
            <person name="Vikram S."/>
            <person name="Makhalanyane T.P."/>
        </authorList>
    </citation>
    <scope>NUCLEOTIDE SEQUENCE [LARGE SCALE GENOMIC DNA]</scope>
    <source>
        <strain evidence="10 11">BULT 1.1</strain>
    </source>
</reference>
<dbReference type="RefSeq" id="WP_099382355.1">
    <property type="nucleotide sequence ID" value="NZ_PEBD01000005.1"/>
</dbReference>
<proteinExistence type="inferred from homology"/>
<evidence type="ECO:0000256" key="3">
    <source>
        <dbReference type="ARBA" id="ARBA00023082"/>
    </source>
</evidence>
<dbReference type="InterPro" id="IPR013325">
    <property type="entry name" value="RNA_pol_sigma_r2"/>
</dbReference>
<evidence type="ECO:0000256" key="7">
    <source>
        <dbReference type="SAM" id="MobiDB-lite"/>
    </source>
</evidence>
<dbReference type="GO" id="GO:0006950">
    <property type="term" value="P:response to stress"/>
    <property type="evidence" value="ECO:0007669"/>
    <property type="project" value="UniProtKB-ARBA"/>
</dbReference>
<dbReference type="InterPro" id="IPR036388">
    <property type="entry name" value="WH-like_DNA-bd_sf"/>
</dbReference>
<comment type="caution">
    <text evidence="10">The sequence shown here is derived from an EMBL/GenBank/DDBJ whole genome shotgun (WGS) entry which is preliminary data.</text>
</comment>
<dbReference type="InterPro" id="IPR013249">
    <property type="entry name" value="RNA_pol_sigma70_r4_t2"/>
</dbReference>
<dbReference type="InterPro" id="IPR039425">
    <property type="entry name" value="RNA_pol_sigma-70-like"/>
</dbReference>
<feature type="domain" description="RNA polymerase sigma factor 70 region 4 type 2" evidence="9">
    <location>
        <begin position="120"/>
        <end position="172"/>
    </location>
</feature>
<dbReference type="SUPFAM" id="SSF88946">
    <property type="entry name" value="Sigma2 domain of RNA polymerase sigma factors"/>
    <property type="match status" value="1"/>
</dbReference>
<dbReference type="InterPro" id="IPR013324">
    <property type="entry name" value="RNA_pol_sigma_r3/r4-like"/>
</dbReference>
<evidence type="ECO:0000256" key="1">
    <source>
        <dbReference type="ARBA" id="ARBA00010641"/>
    </source>
</evidence>
<evidence type="ECO:0000256" key="5">
    <source>
        <dbReference type="ARBA" id="ARBA00023163"/>
    </source>
</evidence>
<dbReference type="GO" id="GO:0003677">
    <property type="term" value="F:DNA binding"/>
    <property type="evidence" value="ECO:0007669"/>
    <property type="project" value="UniProtKB-KW"/>
</dbReference>
<gene>
    <name evidence="10" type="ORF">CSW57_08475</name>
</gene>
<keyword evidence="4 6" id="KW-0238">DNA-binding</keyword>
<accession>A0A2G3PPE7</accession>
<comment type="similarity">
    <text evidence="1 6">Belongs to the sigma-70 factor family. ECF subfamily.</text>
</comment>
<feature type="region of interest" description="Disordered" evidence="7">
    <location>
        <begin position="183"/>
        <end position="215"/>
    </location>
</feature>
<protein>
    <recommendedName>
        <fullName evidence="6">RNA polymerase sigma factor</fullName>
    </recommendedName>
</protein>
<sequence>MDAPAEESLIRAAALGDRQAFDKLMRCHLTPVLRYTTRLTGSPTTAEDITQETFLAAWRGLDRFGFRSSFRTWLFTIASRKTVDLQRRHSAIVISDNTFDAMEVRTPGPAARTVEHSFLVALQTELGRLGYQARACWWLREVEGLSHDEIATALAISRGSVRGHLQRARSQLAVRLAAWGPDGSDVHEARSPGRIRHQIPRPTTEGRRDDSPAPR</sequence>
<dbReference type="Gene3D" id="1.10.1740.10">
    <property type="match status" value="1"/>
</dbReference>
<keyword evidence="3 6" id="KW-0731">Sigma factor</keyword>
<keyword evidence="5 6" id="KW-0804">Transcription</keyword>
<evidence type="ECO:0000313" key="11">
    <source>
        <dbReference type="Proteomes" id="UP000225108"/>
    </source>
</evidence>
<dbReference type="InterPro" id="IPR007627">
    <property type="entry name" value="RNA_pol_sigma70_r2"/>
</dbReference>
<dbReference type="Gene3D" id="1.10.10.10">
    <property type="entry name" value="Winged helix-like DNA-binding domain superfamily/Winged helix DNA-binding domain"/>
    <property type="match status" value="1"/>
</dbReference>
<dbReference type="GO" id="GO:0016987">
    <property type="term" value="F:sigma factor activity"/>
    <property type="evidence" value="ECO:0007669"/>
    <property type="project" value="UniProtKB-KW"/>
</dbReference>
<organism evidence="10 11">
    <name type="scientific">Williamsia marianensis</name>
    <dbReference type="NCBI Taxonomy" id="85044"/>
    <lineage>
        <taxon>Bacteria</taxon>
        <taxon>Bacillati</taxon>
        <taxon>Actinomycetota</taxon>
        <taxon>Actinomycetes</taxon>
        <taxon>Mycobacteriales</taxon>
        <taxon>Nocardiaceae</taxon>
        <taxon>Williamsia</taxon>
    </lineage>
</organism>
<feature type="compositionally biased region" description="Basic and acidic residues" evidence="7">
    <location>
        <begin position="204"/>
        <end position="215"/>
    </location>
</feature>
<evidence type="ECO:0000259" key="9">
    <source>
        <dbReference type="Pfam" id="PF08281"/>
    </source>
</evidence>
<evidence type="ECO:0000256" key="4">
    <source>
        <dbReference type="ARBA" id="ARBA00023125"/>
    </source>
</evidence>
<feature type="domain" description="RNA polymerase sigma-70 region 2" evidence="8">
    <location>
        <begin position="24"/>
        <end position="90"/>
    </location>
</feature>
<dbReference type="EMBL" id="PEBD01000005">
    <property type="protein sequence ID" value="PHV67684.1"/>
    <property type="molecule type" value="Genomic_DNA"/>
</dbReference>
<evidence type="ECO:0000259" key="8">
    <source>
        <dbReference type="Pfam" id="PF04542"/>
    </source>
</evidence>